<name>A0AA39VLW4_ACESA</name>
<dbReference type="Proteomes" id="UP001168877">
    <property type="component" value="Unassembled WGS sequence"/>
</dbReference>
<evidence type="ECO:0000313" key="2">
    <source>
        <dbReference type="Proteomes" id="UP001168877"/>
    </source>
</evidence>
<keyword evidence="2" id="KW-1185">Reference proteome</keyword>
<organism evidence="1 2">
    <name type="scientific">Acer saccharum</name>
    <name type="common">Sugar maple</name>
    <dbReference type="NCBI Taxonomy" id="4024"/>
    <lineage>
        <taxon>Eukaryota</taxon>
        <taxon>Viridiplantae</taxon>
        <taxon>Streptophyta</taxon>
        <taxon>Embryophyta</taxon>
        <taxon>Tracheophyta</taxon>
        <taxon>Spermatophyta</taxon>
        <taxon>Magnoliopsida</taxon>
        <taxon>eudicotyledons</taxon>
        <taxon>Gunneridae</taxon>
        <taxon>Pentapetalae</taxon>
        <taxon>rosids</taxon>
        <taxon>malvids</taxon>
        <taxon>Sapindales</taxon>
        <taxon>Sapindaceae</taxon>
        <taxon>Hippocastanoideae</taxon>
        <taxon>Acereae</taxon>
        <taxon>Acer</taxon>
    </lineage>
</organism>
<comment type="caution">
    <text evidence="1">The sequence shown here is derived from an EMBL/GenBank/DDBJ whole genome shotgun (WGS) entry which is preliminary data.</text>
</comment>
<protein>
    <submittedName>
        <fullName evidence="1">Uncharacterized protein</fullName>
    </submittedName>
</protein>
<proteinExistence type="predicted"/>
<dbReference type="AlphaFoldDB" id="A0AA39VLW4"/>
<sequence>MVCIVKTYRNSANHEPRKLAEDLYWWLRRSEPRKATAEMGNGSTAKFHNTSCQSVPRQTKWHTVKQSIRYFTQKPRKKKIAKEKKPETFHSYKIEESCRDFESDKGFSIICEETLIIKSIDRSYIDDHEARAHSDFHHTSRFGLRRSKTSTIASPNHRSQLSLKFQSTLAVIKQQHANGLIRFLKIQFTSHNI</sequence>
<gene>
    <name evidence="1" type="ORF">LWI29_027940</name>
</gene>
<accession>A0AA39VLW4</accession>
<dbReference type="EMBL" id="JAUESC010000383">
    <property type="protein sequence ID" value="KAK0585400.1"/>
    <property type="molecule type" value="Genomic_DNA"/>
</dbReference>
<reference evidence="1" key="1">
    <citation type="journal article" date="2022" name="Plant J.">
        <title>Strategies of tolerance reflected in two North American maple genomes.</title>
        <authorList>
            <person name="McEvoy S.L."/>
            <person name="Sezen U.U."/>
            <person name="Trouern-Trend A."/>
            <person name="McMahon S.M."/>
            <person name="Schaberg P.G."/>
            <person name="Yang J."/>
            <person name="Wegrzyn J.L."/>
            <person name="Swenson N.G."/>
        </authorList>
    </citation>
    <scope>NUCLEOTIDE SEQUENCE</scope>
    <source>
        <strain evidence="1">NS2018</strain>
    </source>
</reference>
<evidence type="ECO:0000313" key="1">
    <source>
        <dbReference type="EMBL" id="KAK0585400.1"/>
    </source>
</evidence>
<reference evidence="1" key="2">
    <citation type="submission" date="2023-06" db="EMBL/GenBank/DDBJ databases">
        <authorList>
            <person name="Swenson N.G."/>
            <person name="Wegrzyn J.L."/>
            <person name="Mcevoy S.L."/>
        </authorList>
    </citation>
    <scope>NUCLEOTIDE SEQUENCE</scope>
    <source>
        <strain evidence="1">NS2018</strain>
        <tissue evidence="1">Leaf</tissue>
    </source>
</reference>